<dbReference type="EMBL" id="JACTUZ010000077">
    <property type="protein sequence ID" value="MBC9178425.1"/>
    <property type="molecule type" value="Genomic_DNA"/>
</dbReference>
<evidence type="ECO:0000313" key="7">
    <source>
        <dbReference type="EMBL" id="MBC9178425.1"/>
    </source>
</evidence>
<evidence type="ECO:0000256" key="3">
    <source>
        <dbReference type="ARBA" id="ARBA00022634"/>
    </source>
</evidence>
<protein>
    <recommendedName>
        <fullName evidence="2">ribonucleoside-diphosphate reductase</fullName>
        <ecNumber evidence="2">1.17.4.1</ecNumber>
    </recommendedName>
</protein>
<evidence type="ECO:0000313" key="8">
    <source>
        <dbReference type="Proteomes" id="UP000603940"/>
    </source>
</evidence>
<sequence length="172" mass="18222">QPQPARPLPPPRPATGRGQLWRVTLAGHRVTLTTTEAPDGSLASIGLAMARDGAAFRGLMDSFVHVVNLGLARGMPLSDYVQAVAYGQGGPCGTVEGDPEIRRATSVLDWAFRRLAFAYLDGAEARHLWPDPSEEDCATGTAPVRADAPQLPLALPAKPSPAARRGRLRLVG</sequence>
<organism evidence="7 8">
    <name type="scientific">Pseudoroseomonas ludipueritiae</name>
    <dbReference type="NCBI Taxonomy" id="198093"/>
    <lineage>
        <taxon>Bacteria</taxon>
        <taxon>Pseudomonadati</taxon>
        <taxon>Pseudomonadota</taxon>
        <taxon>Alphaproteobacteria</taxon>
        <taxon>Acetobacterales</taxon>
        <taxon>Acetobacteraceae</taxon>
        <taxon>Pseudoroseomonas</taxon>
    </lineage>
</organism>
<reference evidence="7 8" key="1">
    <citation type="journal article" date="2009" name="Int. J. Syst. Evol. Microbiol.">
        <title>Transfer of Teichococcus ludipueritiae and Muricoccus roseus to the genus Roseomonas, as Roseomonas ludipueritiae comb. nov. and Roseomonas rosea comb. nov., respectively, and emended description of the genus Roseomonas.</title>
        <authorList>
            <person name="Sanchez-Porro C."/>
            <person name="Gallego V."/>
            <person name="Busse H.J."/>
            <person name="Kampfer P."/>
            <person name="Ventosa A."/>
        </authorList>
    </citation>
    <scope>NUCLEOTIDE SEQUENCE [LARGE SCALE GENOMIC DNA]</scope>
    <source>
        <strain evidence="7 8">DSM 14915</strain>
    </source>
</reference>
<evidence type="ECO:0000256" key="1">
    <source>
        <dbReference type="ARBA" id="ARBA00007405"/>
    </source>
</evidence>
<evidence type="ECO:0000259" key="6">
    <source>
        <dbReference type="Pfam" id="PF12637"/>
    </source>
</evidence>
<name>A0ABR7RAJ1_9PROT</name>
<gene>
    <name evidence="7" type="ORF">IBL25_15885</name>
</gene>
<comment type="similarity">
    <text evidence="1">Belongs to the ribonucleoside diphosphate reductase class-2 family.</text>
</comment>
<dbReference type="Pfam" id="PF12637">
    <property type="entry name" value="TSCPD"/>
    <property type="match status" value="1"/>
</dbReference>
<keyword evidence="8" id="KW-1185">Reference proteome</keyword>
<evidence type="ECO:0000256" key="2">
    <source>
        <dbReference type="ARBA" id="ARBA00012274"/>
    </source>
</evidence>
<keyword evidence="4" id="KW-0547">Nucleotide-binding</keyword>
<comment type="catalytic activity">
    <reaction evidence="5">
        <text>a 2'-deoxyribonucleoside 5'-diphosphate + [thioredoxin]-disulfide + H2O = a ribonucleoside 5'-diphosphate + [thioredoxin]-dithiol</text>
        <dbReference type="Rhea" id="RHEA:23252"/>
        <dbReference type="Rhea" id="RHEA-COMP:10698"/>
        <dbReference type="Rhea" id="RHEA-COMP:10700"/>
        <dbReference type="ChEBI" id="CHEBI:15377"/>
        <dbReference type="ChEBI" id="CHEBI:29950"/>
        <dbReference type="ChEBI" id="CHEBI:50058"/>
        <dbReference type="ChEBI" id="CHEBI:57930"/>
        <dbReference type="ChEBI" id="CHEBI:73316"/>
        <dbReference type="EC" id="1.17.4.1"/>
    </reaction>
</comment>
<keyword evidence="3" id="KW-0237">DNA synthesis</keyword>
<dbReference type="InterPro" id="IPR024434">
    <property type="entry name" value="TSCPD_dom"/>
</dbReference>
<dbReference type="EC" id="1.17.4.1" evidence="2"/>
<feature type="non-terminal residue" evidence="7">
    <location>
        <position position="1"/>
    </location>
</feature>
<evidence type="ECO:0000256" key="4">
    <source>
        <dbReference type="ARBA" id="ARBA00022741"/>
    </source>
</evidence>
<proteinExistence type="inferred from homology"/>
<dbReference type="Proteomes" id="UP000603940">
    <property type="component" value="Unassembled WGS sequence"/>
</dbReference>
<accession>A0ABR7RAJ1</accession>
<feature type="domain" description="TSCPD" evidence="6">
    <location>
        <begin position="16"/>
        <end position="116"/>
    </location>
</feature>
<comment type="caution">
    <text evidence="7">The sequence shown here is derived from an EMBL/GenBank/DDBJ whole genome shotgun (WGS) entry which is preliminary data.</text>
</comment>
<evidence type="ECO:0000256" key="5">
    <source>
        <dbReference type="ARBA" id="ARBA00047754"/>
    </source>
</evidence>